<evidence type="ECO:0000256" key="6">
    <source>
        <dbReference type="SAM" id="Phobius"/>
    </source>
</evidence>
<evidence type="ECO:0008006" key="11">
    <source>
        <dbReference type="Google" id="ProtNLM"/>
    </source>
</evidence>
<evidence type="ECO:0000313" key="7">
    <source>
        <dbReference type="EMBL" id="ORV07851.1"/>
    </source>
</evidence>
<feature type="transmembrane region" description="Helical" evidence="6">
    <location>
        <begin position="38"/>
        <end position="59"/>
    </location>
</feature>
<dbReference type="Proteomes" id="UP000193907">
    <property type="component" value="Unassembled WGS sequence"/>
</dbReference>
<evidence type="ECO:0000256" key="2">
    <source>
        <dbReference type="ARBA" id="ARBA00007511"/>
    </source>
</evidence>
<feature type="transmembrane region" description="Helical" evidence="6">
    <location>
        <begin position="79"/>
        <end position="96"/>
    </location>
</feature>
<proteinExistence type="inferred from homology"/>
<dbReference type="RefSeq" id="WP_062541659.1">
    <property type="nucleotide sequence ID" value="NZ_BBUN01000508.1"/>
</dbReference>
<evidence type="ECO:0000256" key="1">
    <source>
        <dbReference type="ARBA" id="ARBA00004141"/>
    </source>
</evidence>
<name>A0A1X1RJX5_MYCCE</name>
<reference evidence="7 9" key="1">
    <citation type="submission" date="2016-01" db="EMBL/GenBank/DDBJ databases">
        <title>The new phylogeny of the genus Mycobacterium.</title>
        <authorList>
            <person name="Tarcisio F."/>
            <person name="Conor M."/>
            <person name="Antonella G."/>
            <person name="Elisabetta G."/>
            <person name="Giulia F.S."/>
            <person name="Sara T."/>
            <person name="Anna F."/>
            <person name="Clotilde B."/>
            <person name="Roberto B."/>
            <person name="Veronica D.S."/>
            <person name="Fabio R."/>
            <person name="Monica P."/>
            <person name="Olivier J."/>
            <person name="Enrico T."/>
            <person name="Nicola S."/>
        </authorList>
    </citation>
    <scope>NUCLEOTIDE SEQUENCE [LARGE SCALE GENOMIC DNA]</scope>
    <source>
        <strain evidence="7 9">DSM 44243</strain>
    </source>
</reference>
<dbReference type="GO" id="GO:0016020">
    <property type="term" value="C:membrane"/>
    <property type="evidence" value="ECO:0007669"/>
    <property type="project" value="UniProtKB-SubCell"/>
</dbReference>
<feature type="transmembrane region" description="Helical" evidence="6">
    <location>
        <begin position="195"/>
        <end position="217"/>
    </location>
</feature>
<evidence type="ECO:0000256" key="3">
    <source>
        <dbReference type="ARBA" id="ARBA00022692"/>
    </source>
</evidence>
<accession>A0A1X1RJX5</accession>
<evidence type="ECO:0000313" key="8">
    <source>
        <dbReference type="EMBL" id="PIB74848.1"/>
    </source>
</evidence>
<comment type="subcellular location">
    <subcellularLocation>
        <location evidence="1">Membrane</location>
        <topology evidence="1">Multi-pass membrane protein</topology>
    </subcellularLocation>
</comment>
<sequence>MGVSPLVWTLTIVVLVALTLFDYFFHVRKSHAPTLPEAAVWSASYLGIAILFGVAVMIFGDTTMGVEYFACYLSNEALSVDNLFVFLVIIGSFAVPRVAQQKVLLFGIVAATVARTAFIFLGAAFITLFGWAFYLFGVVLLVTAGNLVRPTASEGRTANLAVIRIAKRFLRTSDRYDGDRLFIDENGKRVMTPMLMVMIAVGGSDLLFAFDSIPALFGLTQNVYLIFSATAFSLLGLRQLYFLIDGLLDRLIYLSYGLAGILGFIGVKLMLQALHENNVPFINGGKPVPVGKVSTTVSLTVIVVVLVVTTAASLLSERGRVQNAVANARRHATEYLDRHYEVDPVEREKIFARLLREEGQIRALPMEYRARIRESDELMDLLERAHRAHDGYNGS</sequence>
<dbReference type="EMBL" id="LQOM01000048">
    <property type="protein sequence ID" value="ORV07851.1"/>
    <property type="molecule type" value="Genomic_DNA"/>
</dbReference>
<evidence type="ECO:0000256" key="4">
    <source>
        <dbReference type="ARBA" id="ARBA00022989"/>
    </source>
</evidence>
<dbReference type="OrthoDB" id="5242957at2"/>
<reference evidence="8 10" key="2">
    <citation type="journal article" date="2017" name="Infect. Genet. Evol.">
        <title>The new phylogeny of the genus Mycobacterium: The old and the news.</title>
        <authorList>
            <person name="Tortoli E."/>
            <person name="Fedrizzi T."/>
            <person name="Meehan C.J."/>
            <person name="Trovato A."/>
            <person name="Grottola A."/>
            <person name="Giacobazzi E."/>
            <person name="Serpini G.F."/>
            <person name="Tagliazucchi S."/>
            <person name="Fabio A."/>
            <person name="Bettua C."/>
            <person name="Bertorelli R."/>
            <person name="Frascaro F."/>
            <person name="De Sanctis V."/>
            <person name="Pecorari M."/>
            <person name="Jousson O."/>
            <person name="Segata N."/>
            <person name="Cirillo D.M."/>
        </authorList>
    </citation>
    <scope>NUCLEOTIDE SEQUENCE [LARGE SCALE GENOMIC DNA]</scope>
    <source>
        <strain evidence="8 10">NCTC 12882</strain>
    </source>
</reference>
<keyword evidence="4 6" id="KW-1133">Transmembrane helix</keyword>
<dbReference type="Proteomes" id="UP000230971">
    <property type="component" value="Unassembled WGS sequence"/>
</dbReference>
<comment type="caution">
    <text evidence="7">The sequence shown here is derived from an EMBL/GenBank/DDBJ whole genome shotgun (WGS) entry which is preliminary data.</text>
</comment>
<keyword evidence="9" id="KW-1185">Reference proteome</keyword>
<feature type="transmembrane region" description="Helical" evidence="6">
    <location>
        <begin position="293"/>
        <end position="315"/>
    </location>
</feature>
<dbReference type="InterPro" id="IPR005496">
    <property type="entry name" value="Integral_membrane_TerC"/>
</dbReference>
<feature type="transmembrane region" description="Helical" evidence="6">
    <location>
        <begin position="251"/>
        <end position="273"/>
    </location>
</feature>
<protein>
    <recommendedName>
        <fullName evidence="11">Transporter</fullName>
    </recommendedName>
</protein>
<evidence type="ECO:0000313" key="10">
    <source>
        <dbReference type="Proteomes" id="UP000230971"/>
    </source>
</evidence>
<dbReference type="PANTHER" id="PTHR30238:SF0">
    <property type="entry name" value="THYLAKOID MEMBRANE PROTEIN TERC, CHLOROPLASTIC"/>
    <property type="match status" value="1"/>
</dbReference>
<dbReference type="InterPro" id="IPR022369">
    <property type="entry name" value="Integral_membrane_TerC_rswitch"/>
</dbReference>
<feature type="transmembrane region" description="Helical" evidence="6">
    <location>
        <begin position="131"/>
        <end position="148"/>
    </location>
</feature>
<feature type="transmembrane region" description="Helical" evidence="6">
    <location>
        <begin position="223"/>
        <end position="244"/>
    </location>
</feature>
<feature type="transmembrane region" description="Helical" evidence="6">
    <location>
        <begin position="103"/>
        <end position="125"/>
    </location>
</feature>
<evidence type="ECO:0000313" key="9">
    <source>
        <dbReference type="Proteomes" id="UP000193907"/>
    </source>
</evidence>
<comment type="similarity">
    <text evidence="2">Belongs to the TerC family.</text>
</comment>
<dbReference type="AlphaFoldDB" id="A0A1X1RJX5"/>
<dbReference type="EMBL" id="PDKV01000036">
    <property type="protein sequence ID" value="PIB74848.1"/>
    <property type="molecule type" value="Genomic_DNA"/>
</dbReference>
<gene>
    <name evidence="7" type="ORF">AWB95_20750</name>
    <name evidence="8" type="ORF">CQY23_20840</name>
</gene>
<evidence type="ECO:0000256" key="5">
    <source>
        <dbReference type="ARBA" id="ARBA00023136"/>
    </source>
</evidence>
<keyword evidence="3 6" id="KW-0812">Transmembrane</keyword>
<dbReference type="Pfam" id="PF03741">
    <property type="entry name" value="TerC"/>
    <property type="match status" value="1"/>
</dbReference>
<keyword evidence="5 6" id="KW-0472">Membrane</keyword>
<feature type="transmembrane region" description="Helical" evidence="6">
    <location>
        <begin position="6"/>
        <end position="26"/>
    </location>
</feature>
<organism evidence="7 9">
    <name type="scientific">Mycobacterium celatum</name>
    <dbReference type="NCBI Taxonomy" id="28045"/>
    <lineage>
        <taxon>Bacteria</taxon>
        <taxon>Bacillati</taxon>
        <taxon>Actinomycetota</taxon>
        <taxon>Actinomycetes</taxon>
        <taxon>Mycobacteriales</taxon>
        <taxon>Mycobacteriaceae</taxon>
        <taxon>Mycobacterium</taxon>
    </lineage>
</organism>
<dbReference type="NCBIfam" id="TIGR03718">
    <property type="entry name" value="R_switched_Alx"/>
    <property type="match status" value="1"/>
</dbReference>
<dbReference type="PANTHER" id="PTHR30238">
    <property type="entry name" value="MEMBRANE BOUND PREDICTED REDOX MODULATOR"/>
    <property type="match status" value="1"/>
</dbReference>